<reference evidence="2" key="1">
    <citation type="submission" date="2023-07" db="EMBL/GenBank/DDBJ databases">
        <title>The carbon used by Thiothrix.</title>
        <authorList>
            <person name="Chen L."/>
        </authorList>
    </citation>
    <scope>NUCLEOTIDE SEQUENCE [LARGE SCALE GENOMIC DNA]</scope>
</reference>
<protein>
    <submittedName>
        <fullName evidence="1">Sulfotransferase family 2 domain-containing protein</fullName>
    </submittedName>
</protein>
<dbReference type="InterPro" id="IPR027417">
    <property type="entry name" value="P-loop_NTPase"/>
</dbReference>
<sequence length="219" mass="25688">MLISHSHRFIFFHIAKTAGISVRKALGPYCEEPERFRIPRPPVSIKGKPNPFYEIWESLLLHATAQDARKELPGDSFGSYFKFAFVRNPWDWQVSMYHFILREETHIRHELVKSMGGFEPFLEWVVATPRPYPKGGLKYQYEAIADGQGELLVDFVGRYESLPQDFQQVCQQIGVEAALPHLNKSSHHDYRTYYNDRTRRMVAEHFETDIALFQYRFGD</sequence>
<evidence type="ECO:0000313" key="1">
    <source>
        <dbReference type="EMBL" id="MEB4591240.1"/>
    </source>
</evidence>
<name>A0ABU6CWM8_9GAMM</name>
<reference evidence="1 2" key="2">
    <citation type="submission" date="2024-01" db="EMBL/GenBank/DDBJ databases">
        <authorList>
            <person name="Xie X."/>
        </authorList>
    </citation>
    <scope>NUCLEOTIDE SEQUENCE [LARGE SCALE GENOMIC DNA]</scope>
    <source>
        <strain evidence="1">SCUT-1</strain>
    </source>
</reference>
<dbReference type="SUPFAM" id="SSF52540">
    <property type="entry name" value="P-loop containing nucleoside triphosphate hydrolases"/>
    <property type="match status" value="1"/>
</dbReference>
<keyword evidence="2" id="KW-1185">Reference proteome</keyword>
<dbReference type="RefSeq" id="WP_324694701.1">
    <property type="nucleotide sequence ID" value="NZ_JAYMYJ010000093.1"/>
</dbReference>
<comment type="caution">
    <text evidence="1">The sequence shown here is derived from an EMBL/GenBank/DDBJ whole genome shotgun (WGS) entry which is preliminary data.</text>
</comment>
<dbReference type="Gene3D" id="3.40.50.300">
    <property type="entry name" value="P-loop containing nucleotide triphosphate hydrolases"/>
    <property type="match status" value="1"/>
</dbReference>
<dbReference type="Pfam" id="PF03567">
    <property type="entry name" value="Sulfotransfer_2"/>
    <property type="match status" value="1"/>
</dbReference>
<dbReference type="InterPro" id="IPR005331">
    <property type="entry name" value="Sulfotransferase"/>
</dbReference>
<gene>
    <name evidence="1" type="ORF">VSS37_09650</name>
</gene>
<organism evidence="1 2">
    <name type="scientific">Candidatus Thiothrix phosphatis</name>
    <dbReference type="NCBI Taxonomy" id="3112415"/>
    <lineage>
        <taxon>Bacteria</taxon>
        <taxon>Pseudomonadati</taxon>
        <taxon>Pseudomonadota</taxon>
        <taxon>Gammaproteobacteria</taxon>
        <taxon>Thiotrichales</taxon>
        <taxon>Thiotrichaceae</taxon>
        <taxon>Thiothrix</taxon>
    </lineage>
</organism>
<dbReference type="Proteomes" id="UP001308005">
    <property type="component" value="Unassembled WGS sequence"/>
</dbReference>
<dbReference type="EMBL" id="JAYMYJ010000093">
    <property type="protein sequence ID" value="MEB4591240.1"/>
    <property type="molecule type" value="Genomic_DNA"/>
</dbReference>
<accession>A0ABU6CWM8</accession>
<proteinExistence type="predicted"/>
<evidence type="ECO:0000313" key="2">
    <source>
        <dbReference type="Proteomes" id="UP001308005"/>
    </source>
</evidence>